<accession>G5A9T5</accession>
<dbReference type="InParanoid" id="G5A9T5"/>
<dbReference type="AlphaFoldDB" id="G5A9T5"/>
<evidence type="ECO:0000256" key="1">
    <source>
        <dbReference type="SAM" id="SignalP"/>
    </source>
</evidence>
<dbReference type="RefSeq" id="XP_009536931.1">
    <property type="nucleotide sequence ID" value="XM_009538636.1"/>
</dbReference>
<dbReference type="EMBL" id="JH159162">
    <property type="protein sequence ID" value="EGZ07365.1"/>
    <property type="molecule type" value="Genomic_DNA"/>
</dbReference>
<dbReference type="GeneID" id="20639411"/>
<sequence length="155" mass="17061">MQSLWFLCISLGFLGWTFAASDGYFNVVLKLYWDIQYKNSFATIKFKHAGRCYSLDCESLGDKAASAKWDKLPNSSSDTLVFYSNADCTGLRGTAQLAKAAGVTNFKKLTGQVSSFTVKTKATTSNAPTTRISSSVCDWISLGTEVFAKNRLEYP</sequence>
<reference evidence="2 3" key="1">
    <citation type="journal article" date="2006" name="Science">
        <title>Phytophthora genome sequences uncover evolutionary origins and mechanisms of pathogenesis.</title>
        <authorList>
            <person name="Tyler B.M."/>
            <person name="Tripathy S."/>
            <person name="Zhang X."/>
            <person name="Dehal P."/>
            <person name="Jiang R.H."/>
            <person name="Aerts A."/>
            <person name="Arredondo F.D."/>
            <person name="Baxter L."/>
            <person name="Bensasson D."/>
            <person name="Beynon J.L."/>
            <person name="Chapman J."/>
            <person name="Damasceno C.M."/>
            <person name="Dorrance A.E."/>
            <person name="Dou D."/>
            <person name="Dickerman A.W."/>
            <person name="Dubchak I.L."/>
            <person name="Garbelotto M."/>
            <person name="Gijzen M."/>
            <person name="Gordon S.G."/>
            <person name="Govers F."/>
            <person name="Grunwald N.J."/>
            <person name="Huang W."/>
            <person name="Ivors K.L."/>
            <person name="Jones R.W."/>
            <person name="Kamoun S."/>
            <person name="Krampis K."/>
            <person name="Lamour K.H."/>
            <person name="Lee M.K."/>
            <person name="McDonald W.H."/>
            <person name="Medina M."/>
            <person name="Meijer H.J."/>
            <person name="Nordberg E.K."/>
            <person name="Maclean D.J."/>
            <person name="Ospina-Giraldo M.D."/>
            <person name="Morris P.F."/>
            <person name="Phuntumart V."/>
            <person name="Putnam N.H."/>
            <person name="Rash S."/>
            <person name="Rose J.K."/>
            <person name="Sakihama Y."/>
            <person name="Salamov A.A."/>
            <person name="Savidor A."/>
            <person name="Scheuring C.F."/>
            <person name="Smith B.M."/>
            <person name="Sobral B.W."/>
            <person name="Terry A."/>
            <person name="Torto-Alalibo T.A."/>
            <person name="Win J."/>
            <person name="Xu Z."/>
            <person name="Zhang H."/>
            <person name="Grigoriev I.V."/>
            <person name="Rokhsar D.S."/>
            <person name="Boore J.L."/>
        </authorList>
    </citation>
    <scope>NUCLEOTIDE SEQUENCE [LARGE SCALE GENOMIC DNA]</scope>
    <source>
        <strain evidence="2 3">P6497</strain>
    </source>
</reference>
<evidence type="ECO:0000313" key="3">
    <source>
        <dbReference type="Proteomes" id="UP000002640"/>
    </source>
</evidence>
<keyword evidence="1" id="KW-0732">Signal</keyword>
<gene>
    <name evidence="2" type="ORF">PHYSODRAFT_262679</name>
</gene>
<protein>
    <submittedName>
        <fullName evidence="2">Uncharacterized protein</fullName>
    </submittedName>
</protein>
<feature type="signal peptide" evidence="1">
    <location>
        <begin position="1"/>
        <end position="19"/>
    </location>
</feature>
<evidence type="ECO:0000313" key="2">
    <source>
        <dbReference type="EMBL" id="EGZ07365.1"/>
    </source>
</evidence>
<feature type="chain" id="PRO_5003473336" evidence="1">
    <location>
        <begin position="20"/>
        <end position="155"/>
    </location>
</feature>
<keyword evidence="3" id="KW-1185">Reference proteome</keyword>
<name>G5A9T5_PHYSP</name>
<dbReference type="SMR" id="G5A9T5"/>
<proteinExistence type="predicted"/>
<dbReference type="KEGG" id="psoj:PHYSODRAFT_262679"/>
<dbReference type="Proteomes" id="UP000002640">
    <property type="component" value="Unassembled WGS sequence"/>
</dbReference>
<organism evidence="2 3">
    <name type="scientific">Phytophthora sojae (strain P6497)</name>
    <name type="common">Soybean stem and root rot agent</name>
    <name type="synonym">Phytophthora megasperma f. sp. glycines</name>
    <dbReference type="NCBI Taxonomy" id="1094619"/>
    <lineage>
        <taxon>Eukaryota</taxon>
        <taxon>Sar</taxon>
        <taxon>Stramenopiles</taxon>
        <taxon>Oomycota</taxon>
        <taxon>Peronosporomycetes</taxon>
        <taxon>Peronosporales</taxon>
        <taxon>Peronosporaceae</taxon>
        <taxon>Phytophthora</taxon>
    </lineage>
</organism>